<evidence type="ECO:0000313" key="12">
    <source>
        <dbReference type="Proteomes" id="UP000075886"/>
    </source>
</evidence>
<feature type="transmembrane region" description="Helical" evidence="10">
    <location>
        <begin position="253"/>
        <end position="270"/>
    </location>
</feature>
<feature type="transmembrane region" description="Helical" evidence="10">
    <location>
        <begin position="222"/>
        <end position="241"/>
    </location>
</feature>
<keyword evidence="6 10" id="KW-1133">Transmembrane helix</keyword>
<protein>
    <recommendedName>
        <fullName evidence="13">Odorant receptor</fullName>
    </recommendedName>
</protein>
<feature type="transmembrane region" description="Helical" evidence="10">
    <location>
        <begin position="137"/>
        <end position="158"/>
    </location>
</feature>
<keyword evidence="8" id="KW-0675">Receptor</keyword>
<dbReference type="AlphaFoldDB" id="A0A182QEY7"/>
<dbReference type="PANTHER" id="PTHR21137">
    <property type="entry name" value="ODORANT RECEPTOR"/>
    <property type="match status" value="1"/>
</dbReference>
<evidence type="ECO:0000313" key="11">
    <source>
        <dbReference type="EnsemblMetazoa" id="AFAF008801-PA"/>
    </source>
</evidence>
<dbReference type="InterPro" id="IPR004117">
    <property type="entry name" value="7tm6_olfct_rcpt"/>
</dbReference>
<evidence type="ECO:0000256" key="1">
    <source>
        <dbReference type="ARBA" id="ARBA00004651"/>
    </source>
</evidence>
<dbReference type="VEuPathDB" id="VectorBase:AFAF008801"/>
<evidence type="ECO:0000256" key="5">
    <source>
        <dbReference type="ARBA" id="ARBA00022725"/>
    </source>
</evidence>
<keyword evidence="5" id="KW-0552">Olfaction</keyword>
<sequence>MQKYLHRIIWRDDTFEEQVFVKRTFVKLSILGIYKRSTRVTFGGRAWFFAVEAFFLLQISTIVWDLATVLGDIGLFGDNMCILAGLLLMLVKKWHSVAKVDEIAECVEQLQAYHVYYLQKGDRFVRRMRNQNLQERLLLDAAALIATVLGGCLIVNILSQMALQFCLLRMEFETIGTELSLPLDGPLHGDEELRRRIHRMIANHQQLLGFCNRLKRVYEPNIMAQFVCSMLIICLTAFELMFAKGDPMQMIRFGAYMLTAFYQIFIWSFFGNRVTQTSTGISDGTVSCNWTVLDDSLKKDLRLTTMRSQKPFVIDVYRLFPLTYETFIAILSRSYSIFTVLRTMIE</sequence>
<evidence type="ECO:0000256" key="6">
    <source>
        <dbReference type="ARBA" id="ARBA00022989"/>
    </source>
</evidence>
<evidence type="ECO:0000256" key="3">
    <source>
        <dbReference type="ARBA" id="ARBA00022606"/>
    </source>
</evidence>
<dbReference type="Proteomes" id="UP000075886">
    <property type="component" value="Unassembled WGS sequence"/>
</dbReference>
<name>A0A182QEY7_9DIPT</name>
<proteinExistence type="predicted"/>
<dbReference type="GO" id="GO:0005549">
    <property type="term" value="F:odorant binding"/>
    <property type="evidence" value="ECO:0007669"/>
    <property type="project" value="InterPro"/>
</dbReference>
<organism evidence="11 12">
    <name type="scientific">Anopheles farauti</name>
    <dbReference type="NCBI Taxonomy" id="69004"/>
    <lineage>
        <taxon>Eukaryota</taxon>
        <taxon>Metazoa</taxon>
        <taxon>Ecdysozoa</taxon>
        <taxon>Arthropoda</taxon>
        <taxon>Hexapoda</taxon>
        <taxon>Insecta</taxon>
        <taxon>Pterygota</taxon>
        <taxon>Neoptera</taxon>
        <taxon>Endopterygota</taxon>
        <taxon>Diptera</taxon>
        <taxon>Nematocera</taxon>
        <taxon>Culicoidea</taxon>
        <taxon>Culicidae</taxon>
        <taxon>Anophelinae</taxon>
        <taxon>Anopheles</taxon>
    </lineage>
</organism>
<keyword evidence="7 10" id="KW-0472">Membrane</keyword>
<dbReference type="EnsemblMetazoa" id="AFAF008801-RA">
    <property type="protein sequence ID" value="AFAF008801-PA"/>
    <property type="gene ID" value="AFAF008801"/>
</dbReference>
<keyword evidence="2" id="KW-1003">Cell membrane</keyword>
<dbReference type="STRING" id="69004.A0A182QEY7"/>
<keyword evidence="3" id="KW-0716">Sensory transduction</keyword>
<reference evidence="11" key="2">
    <citation type="submission" date="2020-05" db="UniProtKB">
        <authorList>
            <consortium name="EnsemblMetazoa"/>
        </authorList>
    </citation>
    <scope>IDENTIFICATION</scope>
    <source>
        <strain evidence="11">FAR1</strain>
    </source>
</reference>
<accession>A0A182QEY7</accession>
<evidence type="ECO:0000256" key="2">
    <source>
        <dbReference type="ARBA" id="ARBA00022475"/>
    </source>
</evidence>
<keyword evidence="4 10" id="KW-0812">Transmembrane</keyword>
<evidence type="ECO:0000256" key="7">
    <source>
        <dbReference type="ARBA" id="ARBA00023136"/>
    </source>
</evidence>
<evidence type="ECO:0000256" key="8">
    <source>
        <dbReference type="ARBA" id="ARBA00023170"/>
    </source>
</evidence>
<keyword evidence="9" id="KW-0807">Transducer</keyword>
<evidence type="ECO:0000256" key="4">
    <source>
        <dbReference type="ARBA" id="ARBA00022692"/>
    </source>
</evidence>
<evidence type="ECO:0008006" key="13">
    <source>
        <dbReference type="Google" id="ProtNLM"/>
    </source>
</evidence>
<reference evidence="12" key="1">
    <citation type="submission" date="2014-01" db="EMBL/GenBank/DDBJ databases">
        <title>The Genome Sequence of Anopheles farauti FAR1 (V2).</title>
        <authorList>
            <consortium name="The Broad Institute Genomics Platform"/>
            <person name="Neafsey D.E."/>
            <person name="Besansky N."/>
            <person name="Howell P."/>
            <person name="Walton C."/>
            <person name="Young S.K."/>
            <person name="Zeng Q."/>
            <person name="Gargeya S."/>
            <person name="Fitzgerald M."/>
            <person name="Haas B."/>
            <person name="Abouelleil A."/>
            <person name="Allen A.W."/>
            <person name="Alvarado L."/>
            <person name="Arachchi H.M."/>
            <person name="Berlin A.M."/>
            <person name="Chapman S.B."/>
            <person name="Gainer-Dewar J."/>
            <person name="Goldberg J."/>
            <person name="Griggs A."/>
            <person name="Gujja S."/>
            <person name="Hansen M."/>
            <person name="Howarth C."/>
            <person name="Imamovic A."/>
            <person name="Ireland A."/>
            <person name="Larimer J."/>
            <person name="McCowan C."/>
            <person name="Murphy C."/>
            <person name="Pearson M."/>
            <person name="Poon T.W."/>
            <person name="Priest M."/>
            <person name="Roberts A."/>
            <person name="Saif S."/>
            <person name="Shea T."/>
            <person name="Sisk P."/>
            <person name="Sykes S."/>
            <person name="Wortman J."/>
            <person name="Nusbaum C."/>
            <person name="Birren B."/>
        </authorList>
    </citation>
    <scope>NUCLEOTIDE SEQUENCE [LARGE SCALE GENOMIC DNA]</scope>
    <source>
        <strain evidence="12">FAR1</strain>
    </source>
</reference>
<feature type="transmembrane region" description="Helical" evidence="10">
    <location>
        <begin position="46"/>
        <end position="67"/>
    </location>
</feature>
<dbReference type="EMBL" id="AXCN02000519">
    <property type="status" value="NOT_ANNOTATED_CDS"/>
    <property type="molecule type" value="Genomic_DNA"/>
</dbReference>
<dbReference type="Pfam" id="PF02949">
    <property type="entry name" value="7tm_6"/>
    <property type="match status" value="1"/>
</dbReference>
<dbReference type="PANTHER" id="PTHR21137:SF35">
    <property type="entry name" value="ODORANT RECEPTOR 19A-RELATED"/>
    <property type="match status" value="1"/>
</dbReference>
<evidence type="ECO:0000256" key="9">
    <source>
        <dbReference type="ARBA" id="ARBA00023224"/>
    </source>
</evidence>
<evidence type="ECO:0000256" key="10">
    <source>
        <dbReference type="SAM" id="Phobius"/>
    </source>
</evidence>
<comment type="subcellular location">
    <subcellularLocation>
        <location evidence="1">Cell membrane</location>
        <topology evidence="1">Multi-pass membrane protein</topology>
    </subcellularLocation>
</comment>
<keyword evidence="12" id="KW-1185">Reference proteome</keyword>
<dbReference type="GO" id="GO:0004984">
    <property type="term" value="F:olfactory receptor activity"/>
    <property type="evidence" value="ECO:0007669"/>
    <property type="project" value="InterPro"/>
</dbReference>
<dbReference type="GO" id="GO:0005886">
    <property type="term" value="C:plasma membrane"/>
    <property type="evidence" value="ECO:0007669"/>
    <property type="project" value="UniProtKB-SubCell"/>
</dbReference>
<dbReference type="GO" id="GO:0007165">
    <property type="term" value="P:signal transduction"/>
    <property type="evidence" value="ECO:0007669"/>
    <property type="project" value="UniProtKB-KW"/>
</dbReference>